<keyword evidence="3" id="KW-1185">Reference proteome</keyword>
<dbReference type="InterPro" id="IPR019619">
    <property type="entry name" value="DUF2490"/>
</dbReference>
<evidence type="ECO:0000313" key="3">
    <source>
        <dbReference type="Proteomes" id="UP001252186"/>
    </source>
</evidence>
<dbReference type="Pfam" id="PF10677">
    <property type="entry name" value="DUF2490"/>
    <property type="match status" value="1"/>
</dbReference>
<feature type="signal peptide" evidence="1">
    <location>
        <begin position="1"/>
        <end position="20"/>
    </location>
</feature>
<evidence type="ECO:0000313" key="2">
    <source>
        <dbReference type="EMBL" id="MDT0553917.1"/>
    </source>
</evidence>
<accession>A0ABU2Y797</accession>
<name>A0ABU2Y797_9FLAO</name>
<protein>
    <submittedName>
        <fullName evidence="2">DUF2490 domain-containing protein</fullName>
    </submittedName>
</protein>
<organism evidence="2 3">
    <name type="scientific">Urechidicola vernalis</name>
    <dbReference type="NCBI Taxonomy" id="3075600"/>
    <lineage>
        <taxon>Bacteria</taxon>
        <taxon>Pseudomonadati</taxon>
        <taxon>Bacteroidota</taxon>
        <taxon>Flavobacteriia</taxon>
        <taxon>Flavobacteriales</taxon>
        <taxon>Flavobacteriaceae</taxon>
        <taxon>Urechidicola</taxon>
    </lineage>
</organism>
<dbReference type="RefSeq" id="WP_311594002.1">
    <property type="nucleotide sequence ID" value="NZ_JAVRHV010000006.1"/>
</dbReference>
<feature type="chain" id="PRO_5046274616" evidence="1">
    <location>
        <begin position="21"/>
        <end position="236"/>
    </location>
</feature>
<keyword evidence="1" id="KW-0732">Signal</keyword>
<dbReference type="EMBL" id="JAVRHV010000006">
    <property type="protein sequence ID" value="MDT0553917.1"/>
    <property type="molecule type" value="Genomic_DNA"/>
</dbReference>
<proteinExistence type="predicted"/>
<evidence type="ECO:0000256" key="1">
    <source>
        <dbReference type="SAM" id="SignalP"/>
    </source>
</evidence>
<comment type="caution">
    <text evidence="2">The sequence shown here is derived from an EMBL/GenBank/DDBJ whole genome shotgun (WGS) entry which is preliminary data.</text>
</comment>
<sequence>MKKITLILFLFLTVIGFSQSNPIEKENNRNWDNTMFAGNKFTYGSSDKWRHSAEFQTRYKDDLGALDNWLVEYAGTYLYKKNWEIVPDFRFTRKPERYEYRPGIGVIYKSINEEKRTQLVHQVKYQYDIRTEGEPNSHGLRYVAFYNKVINDELVITALAGGLFEFGEEFNGFLGLRTGVSAAYVINKAHSVNIGYFYGLINEKTNDYTNVGVFSLSLIINISRDYKYLPAKYFTL</sequence>
<reference evidence="2 3" key="1">
    <citation type="submission" date="2023-09" db="EMBL/GenBank/DDBJ databases">
        <authorList>
            <person name="Rey-Velasco X."/>
        </authorList>
    </citation>
    <scope>NUCLEOTIDE SEQUENCE [LARGE SCALE GENOMIC DNA]</scope>
    <source>
        <strain evidence="2 3">P050</strain>
    </source>
</reference>
<dbReference type="Proteomes" id="UP001252186">
    <property type="component" value="Unassembled WGS sequence"/>
</dbReference>
<gene>
    <name evidence="2" type="ORF">RM519_11715</name>
</gene>